<protein>
    <submittedName>
        <fullName evidence="1">Uncharacterized protein</fullName>
    </submittedName>
</protein>
<evidence type="ECO:0000313" key="2">
    <source>
        <dbReference type="Proteomes" id="UP000276133"/>
    </source>
</evidence>
<dbReference type="AlphaFoldDB" id="A0A3M7Q6S2"/>
<evidence type="ECO:0000313" key="1">
    <source>
        <dbReference type="EMBL" id="RNA07110.1"/>
    </source>
</evidence>
<sequence>MSKKSPTSITKKFSWSIKSTISIECANSTTTKTTAVQATFNRYLQFYLKEILNKQFFPDLLGSGGSRFSSNRTCLLSLITMSRLSKSRLKNKCLIDKIISEYYWLLQQLPEYTSVALLKAFG</sequence>
<accession>A0A3M7Q6S2</accession>
<gene>
    <name evidence="1" type="ORF">BpHYR1_028090</name>
</gene>
<reference evidence="1 2" key="1">
    <citation type="journal article" date="2018" name="Sci. Rep.">
        <title>Genomic signatures of local adaptation to the degree of environmental predictability in rotifers.</title>
        <authorList>
            <person name="Franch-Gras L."/>
            <person name="Hahn C."/>
            <person name="Garcia-Roger E.M."/>
            <person name="Carmona M.J."/>
            <person name="Serra M."/>
            <person name="Gomez A."/>
        </authorList>
    </citation>
    <scope>NUCLEOTIDE SEQUENCE [LARGE SCALE GENOMIC DNA]</scope>
    <source>
        <strain evidence="1">HYR1</strain>
    </source>
</reference>
<keyword evidence="2" id="KW-1185">Reference proteome</keyword>
<dbReference type="Proteomes" id="UP000276133">
    <property type="component" value="Unassembled WGS sequence"/>
</dbReference>
<comment type="caution">
    <text evidence="1">The sequence shown here is derived from an EMBL/GenBank/DDBJ whole genome shotgun (WGS) entry which is preliminary data.</text>
</comment>
<proteinExistence type="predicted"/>
<name>A0A3M7Q6S2_BRAPC</name>
<dbReference type="EMBL" id="REGN01007155">
    <property type="protein sequence ID" value="RNA07110.1"/>
    <property type="molecule type" value="Genomic_DNA"/>
</dbReference>
<organism evidence="1 2">
    <name type="scientific">Brachionus plicatilis</name>
    <name type="common">Marine rotifer</name>
    <name type="synonym">Brachionus muelleri</name>
    <dbReference type="NCBI Taxonomy" id="10195"/>
    <lineage>
        <taxon>Eukaryota</taxon>
        <taxon>Metazoa</taxon>
        <taxon>Spiralia</taxon>
        <taxon>Gnathifera</taxon>
        <taxon>Rotifera</taxon>
        <taxon>Eurotatoria</taxon>
        <taxon>Monogononta</taxon>
        <taxon>Pseudotrocha</taxon>
        <taxon>Ploima</taxon>
        <taxon>Brachionidae</taxon>
        <taxon>Brachionus</taxon>
    </lineage>
</organism>